<sequence length="112" mass="12434">MEAENGEARLVSKGRSGLMRIETQKKLAVVCHDDSTSPVKAQTIDELHCLQKKKSALNTPRTARTPGQGQELLLLPSSPKRISRNSNSNSSGFDDFAGFVKMVILRFLVFRF</sequence>
<dbReference type="AlphaFoldDB" id="A0AAW2E170"/>
<dbReference type="Proteomes" id="UP001459277">
    <property type="component" value="Unassembled WGS sequence"/>
</dbReference>
<protein>
    <submittedName>
        <fullName evidence="2">Uncharacterized protein</fullName>
    </submittedName>
</protein>
<evidence type="ECO:0000313" key="3">
    <source>
        <dbReference type="Proteomes" id="UP001459277"/>
    </source>
</evidence>
<comment type="caution">
    <text evidence="2">The sequence shown here is derived from an EMBL/GenBank/DDBJ whole genome shotgun (WGS) entry which is preliminary data.</text>
</comment>
<evidence type="ECO:0000256" key="1">
    <source>
        <dbReference type="SAM" id="MobiDB-lite"/>
    </source>
</evidence>
<accession>A0AAW2E170</accession>
<feature type="compositionally biased region" description="Polar residues" evidence="1">
    <location>
        <begin position="56"/>
        <end position="68"/>
    </location>
</feature>
<organism evidence="2 3">
    <name type="scientific">Lithocarpus litseifolius</name>
    <dbReference type="NCBI Taxonomy" id="425828"/>
    <lineage>
        <taxon>Eukaryota</taxon>
        <taxon>Viridiplantae</taxon>
        <taxon>Streptophyta</taxon>
        <taxon>Embryophyta</taxon>
        <taxon>Tracheophyta</taxon>
        <taxon>Spermatophyta</taxon>
        <taxon>Magnoliopsida</taxon>
        <taxon>eudicotyledons</taxon>
        <taxon>Gunneridae</taxon>
        <taxon>Pentapetalae</taxon>
        <taxon>rosids</taxon>
        <taxon>fabids</taxon>
        <taxon>Fagales</taxon>
        <taxon>Fagaceae</taxon>
        <taxon>Lithocarpus</taxon>
    </lineage>
</organism>
<feature type="region of interest" description="Disordered" evidence="1">
    <location>
        <begin position="55"/>
        <end position="90"/>
    </location>
</feature>
<proteinExistence type="predicted"/>
<reference evidence="2 3" key="1">
    <citation type="submission" date="2024-01" db="EMBL/GenBank/DDBJ databases">
        <title>A telomere-to-telomere, gap-free genome of sweet tea (Lithocarpus litseifolius).</title>
        <authorList>
            <person name="Zhou J."/>
        </authorList>
    </citation>
    <scope>NUCLEOTIDE SEQUENCE [LARGE SCALE GENOMIC DNA]</scope>
    <source>
        <strain evidence="2">Zhou-2022a</strain>
        <tissue evidence="2">Leaf</tissue>
    </source>
</reference>
<evidence type="ECO:0000313" key="2">
    <source>
        <dbReference type="EMBL" id="KAL0016557.1"/>
    </source>
</evidence>
<keyword evidence="3" id="KW-1185">Reference proteome</keyword>
<feature type="compositionally biased region" description="Low complexity" evidence="1">
    <location>
        <begin position="76"/>
        <end position="90"/>
    </location>
</feature>
<name>A0AAW2E170_9ROSI</name>
<gene>
    <name evidence="2" type="ORF">SO802_003626</name>
</gene>
<dbReference type="EMBL" id="JAZDWU010000001">
    <property type="protein sequence ID" value="KAL0016557.1"/>
    <property type="molecule type" value="Genomic_DNA"/>
</dbReference>